<dbReference type="NCBIfam" id="TIGR00674">
    <property type="entry name" value="dapA"/>
    <property type="match status" value="1"/>
</dbReference>
<dbReference type="UniPathway" id="UPA00034">
    <property type="reaction ID" value="UER00017"/>
</dbReference>
<evidence type="ECO:0000256" key="7">
    <source>
        <dbReference type="ARBA" id="ARBA00022915"/>
    </source>
</evidence>
<dbReference type="InterPro" id="IPR013785">
    <property type="entry name" value="Aldolase_TIM"/>
</dbReference>
<evidence type="ECO:0000256" key="12">
    <source>
        <dbReference type="ARBA" id="ARBA00047836"/>
    </source>
</evidence>
<keyword evidence="8" id="KW-0520">NAD</keyword>
<dbReference type="PROSITE" id="PS00666">
    <property type="entry name" value="DHDPS_2"/>
    <property type="match status" value="1"/>
</dbReference>
<evidence type="ECO:0000313" key="15">
    <source>
        <dbReference type="EMBL" id="KOO20814.1"/>
    </source>
</evidence>
<dbReference type="InterPro" id="IPR005263">
    <property type="entry name" value="DapA"/>
</dbReference>
<keyword evidence="7" id="KW-0220">Diaminopimelate biosynthesis</keyword>
<dbReference type="OrthoDB" id="191315at2759"/>
<name>A0A0M0J2N5_9EUKA</name>
<keyword evidence="11" id="KW-0704">Schiff base</keyword>
<keyword evidence="5" id="KW-0963">Cytoplasm</keyword>
<keyword evidence="6" id="KW-0028">Amino-acid biosynthesis</keyword>
<dbReference type="EMBL" id="JWZX01003411">
    <property type="protein sequence ID" value="KOO20814.1"/>
    <property type="molecule type" value="Genomic_DNA"/>
</dbReference>
<evidence type="ECO:0000256" key="2">
    <source>
        <dbReference type="ARBA" id="ARBA00005120"/>
    </source>
</evidence>
<dbReference type="PROSITE" id="PS00665">
    <property type="entry name" value="DHDPS_1"/>
    <property type="match status" value="1"/>
</dbReference>
<keyword evidence="16" id="KW-1185">Reference proteome</keyword>
<dbReference type="Pfam" id="PF04455">
    <property type="entry name" value="Saccharop_dh_N"/>
    <property type="match status" value="1"/>
</dbReference>
<dbReference type="Gene3D" id="3.30.70.2690">
    <property type="entry name" value="LOR/SDH bifunctional enzyme, conserved domain"/>
    <property type="match status" value="1"/>
</dbReference>
<evidence type="ECO:0000256" key="8">
    <source>
        <dbReference type="ARBA" id="ARBA00023027"/>
    </source>
</evidence>
<gene>
    <name evidence="15" type="ORF">Ctob_003912</name>
</gene>
<evidence type="ECO:0000259" key="14">
    <source>
        <dbReference type="Pfam" id="PF04455"/>
    </source>
</evidence>
<sequence>MAMMACSLILLGATTGFHMPAVRPYSLPGQRLALSAQMMAGMPLPAGSLVALVTPMKDDGTVDIPCLRKLLQWHVSEGTNGIVILGTTGEASTLSDDERAEVLAATRDEIGGKLPIIVGTGTISTTDTIAMTKQAKLFGADAALIVTPYYVKPTQAGLIKHFTTIADASDLPIVLYNVPGRTGVDLSVETTIVLSRHPMIRGLKDATGDNTRVAPMRAVCDDEFKLYSGEDAMARDYVLQGGDGVISVTANVAPKSVAKVMSAAKAGKRDVAELEDKPLAALHRDLFSEANPIPVKWCLHQMGRVAAPTQAHCLGDEAAATQSKSGPSSTGWPSRQLLLQGHLFDSGLINQALEIIEKRGGDFEITAFSVQPNDQRGEFSFNFKRTSSVALTVMAVNTEGLDDITSRLQQLVNVIESAEGSLTVLQTKTE</sequence>
<evidence type="ECO:0000256" key="5">
    <source>
        <dbReference type="ARBA" id="ARBA00022490"/>
    </source>
</evidence>
<comment type="catalytic activity">
    <reaction evidence="12">
        <text>L-aspartate 4-semialdehyde + pyruvate = (2S,4S)-4-hydroxy-2,3,4,5-tetrahydrodipicolinate + H2O + H(+)</text>
        <dbReference type="Rhea" id="RHEA:34171"/>
        <dbReference type="ChEBI" id="CHEBI:15361"/>
        <dbReference type="ChEBI" id="CHEBI:15377"/>
        <dbReference type="ChEBI" id="CHEBI:15378"/>
        <dbReference type="ChEBI" id="CHEBI:67139"/>
        <dbReference type="ChEBI" id="CHEBI:537519"/>
        <dbReference type="EC" id="4.3.3.7"/>
    </reaction>
</comment>
<dbReference type="InterPro" id="IPR007545">
    <property type="entry name" value="LOR/SDH_bifunc_enz_cons_dom"/>
</dbReference>
<protein>
    <recommendedName>
        <fullName evidence="4">4-hydroxy-tetrahydrodipicolinate synthase</fullName>
        <ecNumber evidence="4">4.3.3.7</ecNumber>
    </recommendedName>
</protein>
<keyword evidence="10" id="KW-0456">Lyase</keyword>
<dbReference type="Gene3D" id="3.20.20.70">
    <property type="entry name" value="Aldolase class I"/>
    <property type="match status" value="1"/>
</dbReference>
<dbReference type="HAMAP" id="MF_00418">
    <property type="entry name" value="DapA"/>
    <property type="match status" value="1"/>
</dbReference>
<dbReference type="GO" id="GO:0009089">
    <property type="term" value="P:lysine biosynthetic process via diaminopimelate"/>
    <property type="evidence" value="ECO:0007669"/>
    <property type="project" value="UniProtKB-UniPathway"/>
</dbReference>
<feature type="signal peptide" evidence="13">
    <location>
        <begin position="1"/>
        <end position="16"/>
    </location>
</feature>
<dbReference type="CDD" id="cd00950">
    <property type="entry name" value="DHDPS"/>
    <property type="match status" value="1"/>
</dbReference>
<dbReference type="InterPro" id="IPR002220">
    <property type="entry name" value="DapA-like"/>
</dbReference>
<dbReference type="Pfam" id="PF00701">
    <property type="entry name" value="DHDPS"/>
    <property type="match status" value="1"/>
</dbReference>
<dbReference type="InterPro" id="IPR020624">
    <property type="entry name" value="Schiff_base-form_aldolases_CS"/>
</dbReference>
<keyword evidence="9" id="KW-0457">Lysine biosynthesis</keyword>
<organism evidence="15 16">
    <name type="scientific">Chrysochromulina tobinii</name>
    <dbReference type="NCBI Taxonomy" id="1460289"/>
    <lineage>
        <taxon>Eukaryota</taxon>
        <taxon>Haptista</taxon>
        <taxon>Haptophyta</taxon>
        <taxon>Prymnesiophyceae</taxon>
        <taxon>Prymnesiales</taxon>
        <taxon>Chrysochromulinaceae</taxon>
        <taxon>Chrysochromulina</taxon>
    </lineage>
</organism>
<evidence type="ECO:0000256" key="6">
    <source>
        <dbReference type="ARBA" id="ARBA00022605"/>
    </source>
</evidence>
<evidence type="ECO:0000256" key="11">
    <source>
        <dbReference type="ARBA" id="ARBA00023270"/>
    </source>
</evidence>
<comment type="pathway">
    <text evidence="2">Amino-acid biosynthesis; L-lysine biosynthesis via DAP pathway; (S)-tetrahydrodipicolinate from L-aspartate: step 3/4.</text>
</comment>
<dbReference type="EC" id="4.3.3.7" evidence="4"/>
<dbReference type="InterPro" id="IPR043009">
    <property type="entry name" value="LOR/SDH_bifunc_enz_cons_dom_sf"/>
</dbReference>
<comment type="similarity">
    <text evidence="3">Belongs to the DapA family.</text>
</comment>
<dbReference type="PRINTS" id="PR00146">
    <property type="entry name" value="DHPICSNTHASE"/>
</dbReference>
<comment type="caution">
    <text evidence="15">The sequence shown here is derived from an EMBL/GenBank/DDBJ whole genome shotgun (WGS) entry which is preliminary data.</text>
</comment>
<evidence type="ECO:0000256" key="9">
    <source>
        <dbReference type="ARBA" id="ARBA00023154"/>
    </source>
</evidence>
<evidence type="ECO:0000256" key="1">
    <source>
        <dbReference type="ARBA" id="ARBA00003294"/>
    </source>
</evidence>
<dbReference type="GO" id="GO:0019877">
    <property type="term" value="P:diaminopimelate biosynthetic process"/>
    <property type="evidence" value="ECO:0007669"/>
    <property type="project" value="UniProtKB-KW"/>
</dbReference>
<dbReference type="AlphaFoldDB" id="A0A0M0J2N5"/>
<dbReference type="SMART" id="SM01130">
    <property type="entry name" value="DHDPS"/>
    <property type="match status" value="1"/>
</dbReference>
<dbReference type="SMR" id="A0A0M0J2N5"/>
<dbReference type="PANTHER" id="PTHR12128">
    <property type="entry name" value="DIHYDRODIPICOLINATE SYNTHASE"/>
    <property type="match status" value="1"/>
</dbReference>
<feature type="domain" description="LOR/SDH bifunctional enzyme conserved" evidence="14">
    <location>
        <begin position="335"/>
        <end position="415"/>
    </location>
</feature>
<reference evidence="16" key="1">
    <citation type="journal article" date="2015" name="PLoS Genet.">
        <title>Genome Sequence and Transcriptome Analyses of Chrysochromulina tobin: Metabolic Tools for Enhanced Algal Fitness in the Prominent Order Prymnesiales (Haptophyceae).</title>
        <authorList>
            <person name="Hovde B.T."/>
            <person name="Deodato C.R."/>
            <person name="Hunsperger H.M."/>
            <person name="Ryken S.A."/>
            <person name="Yost W."/>
            <person name="Jha R.K."/>
            <person name="Patterson J."/>
            <person name="Monnat R.J. Jr."/>
            <person name="Barlow S.B."/>
            <person name="Starkenburg S.R."/>
            <person name="Cattolico R.A."/>
        </authorList>
    </citation>
    <scope>NUCLEOTIDE SEQUENCE</scope>
    <source>
        <strain evidence="16">CCMP291</strain>
    </source>
</reference>
<dbReference type="InterPro" id="IPR020625">
    <property type="entry name" value="Schiff_base-form_aldolases_AS"/>
</dbReference>
<comment type="function">
    <text evidence="1">Catalyzes the condensation of (S)-aspartate-beta-semialdehyde [(S)-ASA] and pyruvate to 4-hydroxy-tetrahydrodipicolinate (HTPA).</text>
</comment>
<dbReference type="PANTHER" id="PTHR12128:SF66">
    <property type="entry name" value="4-HYDROXY-2-OXOGLUTARATE ALDOLASE, MITOCHONDRIAL"/>
    <property type="match status" value="1"/>
</dbReference>
<dbReference type="Proteomes" id="UP000037460">
    <property type="component" value="Unassembled WGS sequence"/>
</dbReference>
<evidence type="ECO:0000256" key="4">
    <source>
        <dbReference type="ARBA" id="ARBA00012086"/>
    </source>
</evidence>
<proteinExistence type="inferred from homology"/>
<feature type="chain" id="PRO_5005601329" description="4-hydroxy-tetrahydrodipicolinate synthase" evidence="13">
    <location>
        <begin position="17"/>
        <end position="430"/>
    </location>
</feature>
<evidence type="ECO:0000256" key="3">
    <source>
        <dbReference type="ARBA" id="ARBA00007592"/>
    </source>
</evidence>
<dbReference type="SUPFAM" id="SSF51569">
    <property type="entry name" value="Aldolase"/>
    <property type="match status" value="1"/>
</dbReference>
<dbReference type="GO" id="GO:0008840">
    <property type="term" value="F:4-hydroxy-tetrahydrodipicolinate synthase activity"/>
    <property type="evidence" value="ECO:0007669"/>
    <property type="project" value="UniProtKB-EC"/>
</dbReference>
<evidence type="ECO:0000256" key="10">
    <source>
        <dbReference type="ARBA" id="ARBA00023239"/>
    </source>
</evidence>
<evidence type="ECO:0000256" key="13">
    <source>
        <dbReference type="SAM" id="SignalP"/>
    </source>
</evidence>
<keyword evidence="13" id="KW-0732">Signal</keyword>
<accession>A0A0M0J2N5</accession>
<evidence type="ECO:0000313" key="16">
    <source>
        <dbReference type="Proteomes" id="UP000037460"/>
    </source>
</evidence>